<keyword evidence="3" id="KW-1185">Reference proteome</keyword>
<dbReference type="RefSeq" id="WP_132820120.1">
    <property type="nucleotide sequence ID" value="NZ_SMKI01000280.1"/>
</dbReference>
<dbReference type="Gene3D" id="1.10.10.10">
    <property type="entry name" value="Winged helix-like DNA-binding domain superfamily/Winged helix DNA-binding domain"/>
    <property type="match status" value="1"/>
</dbReference>
<dbReference type="InterPro" id="IPR036390">
    <property type="entry name" value="WH_DNA-bd_sf"/>
</dbReference>
<sequence>MKPRKNGASLGFAVQDHGSFLFTRTSGVTVRNALEAQVHGAAPVALLTIDFAGVDAMTNSFTDEFLGKFYLSLAAGDSDVQGVQLVGLSEETRDAVTVCLERRKQIAVDGDDGVLLGDAAMLADTYEQARQLGRFRTTALAEALQVSLPNANNRLKRLVEAGALKRNRAAGPEGGGKEFVYSLPGAPGNEQVP</sequence>
<proteinExistence type="predicted"/>
<dbReference type="Proteomes" id="UP000295345">
    <property type="component" value="Unassembled WGS sequence"/>
</dbReference>
<name>A0A4R4T3E5_9ACTN</name>
<comment type="caution">
    <text evidence="2">The sequence shown here is derived from an EMBL/GenBank/DDBJ whole genome shotgun (WGS) entry which is preliminary data.</text>
</comment>
<protein>
    <recommendedName>
        <fullName evidence="4">DUF4325 domain-containing protein</fullName>
    </recommendedName>
</protein>
<gene>
    <name evidence="2" type="ORF">E1283_23500</name>
</gene>
<evidence type="ECO:0000313" key="2">
    <source>
        <dbReference type="EMBL" id="TDC71431.1"/>
    </source>
</evidence>
<reference evidence="2 3" key="1">
    <citation type="submission" date="2019-03" db="EMBL/GenBank/DDBJ databases">
        <title>Draft genome sequences of novel Actinobacteria.</title>
        <authorList>
            <person name="Sahin N."/>
            <person name="Ay H."/>
            <person name="Saygin H."/>
        </authorList>
    </citation>
    <scope>NUCLEOTIDE SEQUENCE [LARGE SCALE GENOMIC DNA]</scope>
    <source>
        <strain evidence="2 3">DSM 41900</strain>
    </source>
</reference>
<evidence type="ECO:0000313" key="3">
    <source>
        <dbReference type="Proteomes" id="UP000295345"/>
    </source>
</evidence>
<evidence type="ECO:0008006" key="4">
    <source>
        <dbReference type="Google" id="ProtNLM"/>
    </source>
</evidence>
<accession>A0A4R4T3E5</accession>
<dbReference type="SUPFAM" id="SSF46785">
    <property type="entry name" value="Winged helix' DNA-binding domain"/>
    <property type="match status" value="1"/>
</dbReference>
<evidence type="ECO:0000256" key="1">
    <source>
        <dbReference type="SAM" id="MobiDB-lite"/>
    </source>
</evidence>
<feature type="region of interest" description="Disordered" evidence="1">
    <location>
        <begin position="169"/>
        <end position="193"/>
    </location>
</feature>
<organism evidence="2 3">
    <name type="scientific">Streptomyces hainanensis</name>
    <dbReference type="NCBI Taxonomy" id="402648"/>
    <lineage>
        <taxon>Bacteria</taxon>
        <taxon>Bacillati</taxon>
        <taxon>Actinomycetota</taxon>
        <taxon>Actinomycetes</taxon>
        <taxon>Kitasatosporales</taxon>
        <taxon>Streptomycetaceae</taxon>
        <taxon>Streptomyces</taxon>
    </lineage>
</organism>
<dbReference type="AlphaFoldDB" id="A0A4R4T3E5"/>
<dbReference type="EMBL" id="SMKI01000280">
    <property type="protein sequence ID" value="TDC71431.1"/>
    <property type="molecule type" value="Genomic_DNA"/>
</dbReference>
<dbReference type="OrthoDB" id="3376872at2"/>
<dbReference type="InterPro" id="IPR036388">
    <property type="entry name" value="WH-like_DNA-bd_sf"/>
</dbReference>